<evidence type="ECO:0000313" key="2">
    <source>
        <dbReference type="Proteomes" id="UP000178348"/>
    </source>
</evidence>
<proteinExistence type="predicted"/>
<reference evidence="1 2" key="1">
    <citation type="journal article" date="2016" name="Nat. Commun.">
        <title>Thousands of microbial genomes shed light on interconnected biogeochemical processes in an aquifer system.</title>
        <authorList>
            <person name="Anantharaman K."/>
            <person name="Brown C.T."/>
            <person name="Hug L.A."/>
            <person name="Sharon I."/>
            <person name="Castelle C.J."/>
            <person name="Probst A.J."/>
            <person name="Thomas B.C."/>
            <person name="Singh A."/>
            <person name="Wilkins M.J."/>
            <person name="Karaoz U."/>
            <person name="Brodie E.L."/>
            <person name="Williams K.H."/>
            <person name="Hubbard S.S."/>
            <person name="Banfield J.F."/>
        </authorList>
    </citation>
    <scope>NUCLEOTIDE SEQUENCE [LARGE SCALE GENOMIC DNA]</scope>
</reference>
<accession>A0A1G2CGI1</accession>
<gene>
    <name evidence="1" type="ORF">A2946_00850</name>
</gene>
<evidence type="ECO:0000313" key="1">
    <source>
        <dbReference type="EMBL" id="OGZ00503.1"/>
    </source>
</evidence>
<organism evidence="1 2">
    <name type="scientific">Candidatus Liptonbacteria bacterium RIFCSPLOWO2_01_FULL_53_13</name>
    <dbReference type="NCBI Taxonomy" id="1798651"/>
    <lineage>
        <taxon>Bacteria</taxon>
        <taxon>Candidatus Liptoniibacteriota</taxon>
    </lineage>
</organism>
<dbReference type="Proteomes" id="UP000178348">
    <property type="component" value="Unassembled WGS sequence"/>
</dbReference>
<comment type="caution">
    <text evidence="1">The sequence shown here is derived from an EMBL/GenBank/DDBJ whole genome shotgun (WGS) entry which is preliminary data.</text>
</comment>
<protein>
    <submittedName>
        <fullName evidence="1">Uncharacterized protein</fullName>
    </submittedName>
</protein>
<dbReference type="AlphaFoldDB" id="A0A1G2CGI1"/>
<sequence length="104" mass="11429">MRHSLANRGERIQPTGLLHGSVRERLRRADQPVMADGGDTAPELTRFFVVSALIEGPRANQGLCFMTVSYSPRPHGPGFRDMVSHATANFKNIKLLSVVNQICG</sequence>
<name>A0A1G2CGI1_9BACT</name>
<dbReference type="EMBL" id="MHLB01000063">
    <property type="protein sequence ID" value="OGZ00503.1"/>
    <property type="molecule type" value="Genomic_DNA"/>
</dbReference>